<evidence type="ECO:0000256" key="6">
    <source>
        <dbReference type="RuleBase" id="RU000642"/>
    </source>
</evidence>
<dbReference type="InterPro" id="IPR009060">
    <property type="entry name" value="UBA-like_sf"/>
</dbReference>
<dbReference type="Gene3D" id="1.10.286.20">
    <property type="match status" value="2"/>
</dbReference>
<feature type="compositionally biased region" description="Low complexity" evidence="7">
    <location>
        <begin position="551"/>
        <end position="626"/>
    </location>
</feature>
<dbReference type="Proteomes" id="UP001497392">
    <property type="component" value="Unassembled WGS sequence"/>
</dbReference>
<keyword evidence="5" id="KW-0496">Mitochondrion</keyword>
<comment type="subcellular location">
    <subcellularLocation>
        <location evidence="5">Mitochondrion</location>
    </subcellularLocation>
</comment>
<dbReference type="PANTHER" id="PTHR11741:SF10">
    <property type="entry name" value="POLYPROTEIN OF EF-TS, CHLOROPLASTIC"/>
    <property type="match status" value="1"/>
</dbReference>
<comment type="similarity">
    <text evidence="1 5 6">Belongs to the EF-Ts family.</text>
</comment>
<comment type="function">
    <text evidence="4 5 6">Associates with the EF-Tu.GDP complex and induces the exchange of GDP to GTP. It remains bound to the aminoacyl-tRNA.EF-Tu.GTP complex up to the GTP hydrolysis stage on the ribosome.</text>
</comment>
<evidence type="ECO:0000256" key="2">
    <source>
        <dbReference type="ARBA" id="ARBA00022768"/>
    </source>
</evidence>
<feature type="compositionally biased region" description="Low complexity" evidence="7">
    <location>
        <begin position="378"/>
        <end position="387"/>
    </location>
</feature>
<dbReference type="Pfam" id="PF00575">
    <property type="entry name" value="S1"/>
    <property type="match status" value="2"/>
</dbReference>
<evidence type="ECO:0000256" key="5">
    <source>
        <dbReference type="HAMAP-Rule" id="MF_03135"/>
    </source>
</evidence>
<dbReference type="InterPro" id="IPR001816">
    <property type="entry name" value="Transl_elong_EFTs/EF1B"/>
</dbReference>
<name>A0ABP1FTM9_9CHLO</name>
<feature type="compositionally biased region" description="Low complexity" evidence="7">
    <location>
        <begin position="512"/>
        <end position="532"/>
    </location>
</feature>
<dbReference type="NCBIfam" id="TIGR00116">
    <property type="entry name" value="tsf"/>
    <property type="match status" value="2"/>
</dbReference>
<dbReference type="SUPFAM" id="SSF54713">
    <property type="entry name" value="Elongation factor Ts (EF-Ts), dimerisation domain"/>
    <property type="match status" value="2"/>
</dbReference>
<dbReference type="InterPro" id="IPR036402">
    <property type="entry name" value="EF-Ts_dimer_sf"/>
</dbReference>
<reference evidence="9 10" key="1">
    <citation type="submission" date="2024-06" db="EMBL/GenBank/DDBJ databases">
        <authorList>
            <person name="Kraege A."/>
            <person name="Thomma B."/>
        </authorList>
    </citation>
    <scope>NUCLEOTIDE SEQUENCE [LARGE SCALE GENOMIC DNA]</scope>
</reference>
<dbReference type="Gene3D" id="1.10.8.10">
    <property type="entry name" value="DNA helicase RuvA subunit, C-terminal domain"/>
    <property type="match status" value="2"/>
</dbReference>
<dbReference type="PROSITE" id="PS01127">
    <property type="entry name" value="EF_TS_2"/>
    <property type="match status" value="2"/>
</dbReference>
<dbReference type="PROSITE" id="PS50126">
    <property type="entry name" value="S1"/>
    <property type="match status" value="2"/>
</dbReference>
<feature type="compositionally biased region" description="Low complexity" evidence="7">
    <location>
        <begin position="352"/>
        <end position="371"/>
    </location>
</feature>
<proteinExistence type="inferred from homology"/>
<feature type="region of interest" description="Disordered" evidence="7">
    <location>
        <begin position="61"/>
        <end position="100"/>
    </location>
</feature>
<feature type="region of interest" description="Disordered" evidence="7">
    <location>
        <begin position="345"/>
        <end position="630"/>
    </location>
</feature>
<evidence type="ECO:0000256" key="7">
    <source>
        <dbReference type="SAM" id="MobiDB-lite"/>
    </source>
</evidence>
<keyword evidence="10" id="KW-1185">Reference proteome</keyword>
<dbReference type="EMBL" id="CAXHTA020000005">
    <property type="protein sequence ID" value="CAL5221452.1"/>
    <property type="molecule type" value="Genomic_DNA"/>
</dbReference>
<protein>
    <recommendedName>
        <fullName evidence="5">Elongation factor Ts, mitochondrial</fullName>
        <shortName evidence="5">EF-Ts</shortName>
        <shortName evidence="5">EF-TsMt</shortName>
    </recommendedName>
</protein>
<dbReference type="PANTHER" id="PTHR11741">
    <property type="entry name" value="ELONGATION FACTOR TS"/>
    <property type="match status" value="1"/>
</dbReference>
<dbReference type="Pfam" id="PF00889">
    <property type="entry name" value="EF_TS"/>
    <property type="match status" value="2"/>
</dbReference>
<dbReference type="Gene3D" id="3.30.479.20">
    <property type="entry name" value="Elongation factor Ts, dimerisation domain"/>
    <property type="match status" value="2"/>
</dbReference>
<gene>
    <name evidence="9" type="primary">g3644</name>
    <name evidence="5" type="synonym">EFTS</name>
    <name evidence="9" type="ORF">VP750_LOCUS3111</name>
</gene>
<evidence type="ECO:0000256" key="1">
    <source>
        <dbReference type="ARBA" id="ARBA00005532"/>
    </source>
</evidence>
<evidence type="ECO:0000256" key="4">
    <source>
        <dbReference type="ARBA" id="ARBA00025453"/>
    </source>
</evidence>
<dbReference type="PROSITE" id="PS01126">
    <property type="entry name" value="EF_TS_1"/>
    <property type="match status" value="2"/>
</dbReference>
<dbReference type="SMART" id="SM00316">
    <property type="entry name" value="S1"/>
    <property type="match status" value="2"/>
</dbReference>
<dbReference type="Gene3D" id="2.40.50.140">
    <property type="entry name" value="Nucleic acid-binding proteins"/>
    <property type="match status" value="2"/>
</dbReference>
<organism evidence="9 10">
    <name type="scientific">Coccomyxa viridis</name>
    <dbReference type="NCBI Taxonomy" id="1274662"/>
    <lineage>
        <taxon>Eukaryota</taxon>
        <taxon>Viridiplantae</taxon>
        <taxon>Chlorophyta</taxon>
        <taxon>core chlorophytes</taxon>
        <taxon>Trebouxiophyceae</taxon>
        <taxon>Trebouxiophyceae incertae sedis</taxon>
        <taxon>Coccomyxaceae</taxon>
        <taxon>Coccomyxa</taxon>
    </lineage>
</organism>
<dbReference type="HAMAP" id="MF_00050">
    <property type="entry name" value="EF_Ts"/>
    <property type="match status" value="2"/>
</dbReference>
<dbReference type="SUPFAM" id="SSF50249">
    <property type="entry name" value="Nucleic acid-binding proteins"/>
    <property type="match status" value="2"/>
</dbReference>
<evidence type="ECO:0000259" key="8">
    <source>
        <dbReference type="PROSITE" id="PS50126"/>
    </source>
</evidence>
<dbReference type="InterPro" id="IPR012340">
    <property type="entry name" value="NA-bd_OB-fold"/>
</dbReference>
<sequence length="1097" mass="115796">MEILALRPHLLAKQAPAHTCVRSLSGLRPPRVAVIFSGRRAFVPRNRTAACVAAADVEEAQQVATEAPPTPAEGRQPRGQDANGGARRRDGNQGRRRKLEQKYQISDLTVGMEVEGLVGALTAFGAFVDIGLGGKDALIHISQLSDGFVSEVDKYVQPGQTIKARIHNVDIASNKVGLTMRSPEAQQQRAERQAERSGERQDRSQAPVQARARRAPRERKEIKYPPVGEELTGKVDAVTNFGVFVKVNDDLRALLHQDEVVTKDGRDPDIRAMFNVGEDIKVRVMKVDAKNRRVDLTQRTEEERAADKALTEQGARSVRVSGLNSMGAALARAGIRKQDFEDLSQAPVDGSEPAAEVPAAAAPSNPAPEVAAVEDEPAAAPSPAAALEQEDASASTPESVPEAPAAEDSLPNTQSSPTPLDEVAPIEEPSPMAEATSPSAADEAAPATQEPEPEVFPSAAEAAPAEEAAAAMVAPEADAPEVETAPEAPEASSEAGAAPAAEESKTEELPEESVPPQASSAPADPDTLEPAAVPAPEPAEPEAPEPEEAAAPEAAAAPELDQAPAPEAAPAAEEPSSEAIPAAEAATDDSSATLDVGGEAAPEPAVEAALEQAASSPAPAEAGPDSTAADSAAPFKVDAKAAKALRDQTGAGMMDAKKALMETQGDITQAVEWLRKKGLSSADKKSGRVASEGVIASYIHAGSRLGVLVELNCETDFVARGDKFKELVSDMAMQIAASSDISVVSVDNIPEDVKQKEFDIEMGKEDIQAKPENIRPKIVEGRVAKTLKTMALLEQPFIKDTDKDVASVIKEAVSTLGENIQIRRFEKFVLGEGIEKKTNDLAKEVEEQTKAFEEAAAKKAAAVPESDAPAPEAAAEPAQVKVDAQAVKQLRQMSGAGMMDAKKALQQTGGDVDKALESLRKKGLASADKKAGRLASEGAIGAYIHAGSRLGVLVEVNCETDFVARGDQFKELVQDIAMQIAASPGVDIVSIDEAPQEELERERALEMQKEDIQSKPEAIRGKIVDGRVQKIFKERALLEQAFIKDTSKTVADHIKAQVATIGENMQVRRFARFVLGEGIEKKQEDFAAEIAAATGQA</sequence>
<feature type="domain" description="S1 motif" evidence="8">
    <location>
        <begin position="111"/>
        <end position="181"/>
    </location>
</feature>
<feature type="compositionally biased region" description="Low complexity" evidence="7">
    <location>
        <begin position="433"/>
        <end position="501"/>
    </location>
</feature>
<feature type="region of interest" description="Disordered" evidence="7">
    <location>
        <begin position="856"/>
        <end position="879"/>
    </location>
</feature>
<comment type="caution">
    <text evidence="9">The sequence shown here is derived from an EMBL/GenBank/DDBJ whole genome shotgun (WGS) entry which is preliminary data.</text>
</comment>
<feature type="domain" description="S1 motif" evidence="8">
    <location>
        <begin position="228"/>
        <end position="299"/>
    </location>
</feature>
<keyword evidence="2 5" id="KW-0251">Elongation factor</keyword>
<feature type="compositionally biased region" description="Low complexity" evidence="7">
    <location>
        <begin position="858"/>
        <end position="878"/>
    </location>
</feature>
<evidence type="ECO:0000313" key="9">
    <source>
        <dbReference type="EMBL" id="CAL5221452.1"/>
    </source>
</evidence>
<dbReference type="InterPro" id="IPR018101">
    <property type="entry name" value="Transl_elong_Ts_CS"/>
</dbReference>
<dbReference type="SMART" id="SM00165">
    <property type="entry name" value="UBA"/>
    <property type="match status" value="2"/>
</dbReference>
<accession>A0ABP1FTM9</accession>
<dbReference type="InterPro" id="IPR014039">
    <property type="entry name" value="Transl_elong_EFTs/EF1B_dimer"/>
</dbReference>
<feature type="compositionally biased region" description="Acidic residues" evidence="7">
    <location>
        <begin position="539"/>
        <end position="550"/>
    </location>
</feature>
<dbReference type="InterPro" id="IPR015940">
    <property type="entry name" value="UBA"/>
</dbReference>
<evidence type="ECO:0000313" key="10">
    <source>
        <dbReference type="Proteomes" id="UP001497392"/>
    </source>
</evidence>
<feature type="region of interest" description="Disordered" evidence="7">
    <location>
        <begin position="177"/>
        <end position="223"/>
    </location>
</feature>
<evidence type="ECO:0000256" key="3">
    <source>
        <dbReference type="ARBA" id="ARBA00022917"/>
    </source>
</evidence>
<feature type="compositionally biased region" description="Basic and acidic residues" evidence="7">
    <location>
        <begin position="189"/>
        <end position="203"/>
    </location>
</feature>
<dbReference type="CDD" id="cd14275">
    <property type="entry name" value="UBA_EF-Ts"/>
    <property type="match status" value="2"/>
</dbReference>
<keyword evidence="3 5" id="KW-0648">Protein biosynthesis</keyword>
<dbReference type="InterPro" id="IPR003029">
    <property type="entry name" value="S1_domain"/>
</dbReference>
<dbReference type="SUPFAM" id="SSF46934">
    <property type="entry name" value="UBA-like"/>
    <property type="match status" value="2"/>
</dbReference>